<feature type="transmembrane region" description="Helical" evidence="6">
    <location>
        <begin position="179"/>
        <end position="199"/>
    </location>
</feature>
<evidence type="ECO:0000256" key="2">
    <source>
        <dbReference type="ARBA" id="ARBA00007362"/>
    </source>
</evidence>
<evidence type="ECO:0000256" key="1">
    <source>
        <dbReference type="ARBA" id="ARBA00004141"/>
    </source>
</evidence>
<dbReference type="Proteomes" id="UP000651977">
    <property type="component" value="Unassembled WGS sequence"/>
</dbReference>
<evidence type="ECO:0000313" key="9">
    <source>
        <dbReference type="Proteomes" id="UP000651977"/>
    </source>
</evidence>
<dbReference type="Gene3D" id="1.10.3730.20">
    <property type="match status" value="1"/>
</dbReference>
<comment type="similarity">
    <text evidence="2">Belongs to the EamA transporter family.</text>
</comment>
<feature type="transmembrane region" description="Helical" evidence="6">
    <location>
        <begin position="90"/>
        <end position="110"/>
    </location>
</feature>
<accession>A0ABQ1I813</accession>
<feature type="transmembrane region" description="Helical" evidence="6">
    <location>
        <begin position="33"/>
        <end position="51"/>
    </location>
</feature>
<feature type="transmembrane region" description="Helical" evidence="6">
    <location>
        <begin position="148"/>
        <end position="167"/>
    </location>
</feature>
<proteinExistence type="inferred from homology"/>
<sequence>MTAVLYPATVFIWGTTWLAIAYQIGDVPIANSIMYRFAIAALILVSVLALSGRLQKFNPQQHLSCLLLGLCLFSCNFMLFYHAAQYIPSGLISIVFSIATIMNMLNSWLFHGQRPSLRLLCGGCLGIGGIIMLFYPDLSQAEHFSEQILGLLMALAGTYCFSLGNILSAKQQQQGLSVLSVNAYGMAYGALLLLLWSLVSGQGFSFSLQALYLGSLFYLAIIGSVLGFSFYLVLVGRLGPQKAAYATVLFPIVALALSTIFEGYQWSNLGLLGVVTVLLGNLLVFTKGRPSLAWLRRPRQAV</sequence>
<feature type="transmembrane region" description="Helical" evidence="6">
    <location>
        <begin position="211"/>
        <end position="234"/>
    </location>
</feature>
<feature type="domain" description="EamA" evidence="7">
    <location>
        <begin position="149"/>
        <end position="285"/>
    </location>
</feature>
<dbReference type="InterPro" id="IPR000620">
    <property type="entry name" value="EamA_dom"/>
</dbReference>
<comment type="caution">
    <text evidence="8">The sequence shown here is derived from an EMBL/GenBank/DDBJ whole genome shotgun (WGS) entry which is preliminary data.</text>
</comment>
<organism evidence="8 9">
    <name type="scientific">Agarivorans gilvus</name>
    <dbReference type="NCBI Taxonomy" id="680279"/>
    <lineage>
        <taxon>Bacteria</taxon>
        <taxon>Pseudomonadati</taxon>
        <taxon>Pseudomonadota</taxon>
        <taxon>Gammaproteobacteria</taxon>
        <taxon>Alteromonadales</taxon>
        <taxon>Alteromonadaceae</taxon>
        <taxon>Agarivorans</taxon>
    </lineage>
</organism>
<dbReference type="PANTHER" id="PTHR32322:SF2">
    <property type="entry name" value="EAMA DOMAIN-CONTAINING PROTEIN"/>
    <property type="match status" value="1"/>
</dbReference>
<comment type="subcellular location">
    <subcellularLocation>
        <location evidence="1">Membrane</location>
        <topology evidence="1">Multi-pass membrane protein</topology>
    </subcellularLocation>
</comment>
<feature type="transmembrane region" description="Helical" evidence="6">
    <location>
        <begin position="63"/>
        <end position="84"/>
    </location>
</feature>
<feature type="domain" description="EamA" evidence="7">
    <location>
        <begin position="8"/>
        <end position="134"/>
    </location>
</feature>
<dbReference type="EMBL" id="BMDY01000041">
    <property type="protein sequence ID" value="GGB21360.1"/>
    <property type="molecule type" value="Genomic_DNA"/>
</dbReference>
<dbReference type="PANTHER" id="PTHR32322">
    <property type="entry name" value="INNER MEMBRANE TRANSPORTER"/>
    <property type="match status" value="1"/>
</dbReference>
<dbReference type="SUPFAM" id="SSF103481">
    <property type="entry name" value="Multidrug resistance efflux transporter EmrE"/>
    <property type="match status" value="2"/>
</dbReference>
<evidence type="ECO:0000256" key="4">
    <source>
        <dbReference type="ARBA" id="ARBA00022989"/>
    </source>
</evidence>
<reference evidence="9" key="1">
    <citation type="journal article" date="2019" name="Int. J. Syst. Evol. Microbiol.">
        <title>The Global Catalogue of Microorganisms (GCM) 10K type strain sequencing project: providing services to taxonomists for standard genome sequencing and annotation.</title>
        <authorList>
            <consortium name="The Broad Institute Genomics Platform"/>
            <consortium name="The Broad Institute Genome Sequencing Center for Infectious Disease"/>
            <person name="Wu L."/>
            <person name="Ma J."/>
        </authorList>
    </citation>
    <scope>NUCLEOTIDE SEQUENCE [LARGE SCALE GENOMIC DNA]</scope>
    <source>
        <strain evidence="9">CGMCC 1.10131</strain>
    </source>
</reference>
<gene>
    <name evidence="8" type="ORF">GCM10007414_38430</name>
</gene>
<evidence type="ECO:0000313" key="8">
    <source>
        <dbReference type="EMBL" id="GGB21360.1"/>
    </source>
</evidence>
<dbReference type="Pfam" id="PF00892">
    <property type="entry name" value="EamA"/>
    <property type="match status" value="2"/>
</dbReference>
<dbReference type="RefSeq" id="WP_055734553.1">
    <property type="nucleotide sequence ID" value="NZ_BMDY01000041.1"/>
</dbReference>
<feature type="transmembrane region" description="Helical" evidence="6">
    <location>
        <begin position="243"/>
        <end position="261"/>
    </location>
</feature>
<keyword evidence="5 6" id="KW-0472">Membrane</keyword>
<dbReference type="InterPro" id="IPR037185">
    <property type="entry name" value="EmrE-like"/>
</dbReference>
<evidence type="ECO:0000259" key="7">
    <source>
        <dbReference type="Pfam" id="PF00892"/>
    </source>
</evidence>
<keyword evidence="9" id="KW-1185">Reference proteome</keyword>
<name>A0ABQ1I813_9ALTE</name>
<keyword evidence="3 6" id="KW-0812">Transmembrane</keyword>
<evidence type="ECO:0000256" key="3">
    <source>
        <dbReference type="ARBA" id="ARBA00022692"/>
    </source>
</evidence>
<evidence type="ECO:0000256" key="5">
    <source>
        <dbReference type="ARBA" id="ARBA00023136"/>
    </source>
</evidence>
<keyword evidence="4 6" id="KW-1133">Transmembrane helix</keyword>
<protein>
    <submittedName>
        <fullName evidence="8">Membrane protein</fullName>
    </submittedName>
</protein>
<dbReference type="InterPro" id="IPR050638">
    <property type="entry name" value="AA-Vitamin_Transporters"/>
</dbReference>
<feature type="transmembrane region" description="Helical" evidence="6">
    <location>
        <begin position="267"/>
        <end position="286"/>
    </location>
</feature>
<evidence type="ECO:0000256" key="6">
    <source>
        <dbReference type="SAM" id="Phobius"/>
    </source>
</evidence>
<feature type="transmembrane region" description="Helical" evidence="6">
    <location>
        <begin position="117"/>
        <end position="136"/>
    </location>
</feature>